<comment type="similarity">
    <text evidence="1 4">Belongs to the plant dirigent protein family.</text>
</comment>
<feature type="region of interest" description="Disordered" evidence="5">
    <location>
        <begin position="1"/>
        <end position="32"/>
    </location>
</feature>
<name>B9SY99_RICCO</name>
<dbReference type="InterPro" id="IPR004265">
    <property type="entry name" value="Dirigent"/>
</dbReference>
<dbReference type="AlphaFoldDB" id="B9SY99"/>
<reference evidence="7" key="1">
    <citation type="journal article" date="2010" name="Nat. Biotechnol.">
        <title>Draft genome sequence of the oilseed species Ricinus communis.</title>
        <authorList>
            <person name="Chan A.P."/>
            <person name="Crabtree J."/>
            <person name="Zhao Q."/>
            <person name="Lorenzi H."/>
            <person name="Orvis J."/>
            <person name="Puiu D."/>
            <person name="Melake-Berhan A."/>
            <person name="Jones K.M."/>
            <person name="Redman J."/>
            <person name="Chen G."/>
            <person name="Cahoon E.B."/>
            <person name="Gedil M."/>
            <person name="Stanke M."/>
            <person name="Haas B.J."/>
            <person name="Wortman J.R."/>
            <person name="Fraser-Liggett C.M."/>
            <person name="Ravel J."/>
            <person name="Rabinowicz P.D."/>
        </authorList>
    </citation>
    <scope>NUCLEOTIDE SEQUENCE [LARGE SCALE GENOMIC DNA]</scope>
    <source>
        <strain evidence="7">cv. Hale</strain>
    </source>
</reference>
<evidence type="ECO:0000256" key="2">
    <source>
        <dbReference type="ARBA" id="ARBA00011738"/>
    </source>
</evidence>
<evidence type="ECO:0000313" key="7">
    <source>
        <dbReference type="Proteomes" id="UP000008311"/>
    </source>
</evidence>
<evidence type="ECO:0000256" key="4">
    <source>
        <dbReference type="RuleBase" id="RU363099"/>
    </source>
</evidence>
<dbReference type="STRING" id="3988.B9SY99"/>
<feature type="compositionally biased region" description="Polar residues" evidence="5">
    <location>
        <begin position="1"/>
        <end position="13"/>
    </location>
</feature>
<gene>
    <name evidence="6" type="ORF">RCOM_0606720</name>
</gene>
<dbReference type="PANTHER" id="PTHR46215:SF17">
    <property type="entry name" value="DIRIGENT PROTEIN"/>
    <property type="match status" value="1"/>
</dbReference>
<dbReference type="GO" id="GO:0009699">
    <property type="term" value="P:phenylpropanoid biosynthetic process"/>
    <property type="evidence" value="ECO:0007669"/>
    <property type="project" value="UniProtKB-ARBA"/>
</dbReference>
<comment type="subunit">
    <text evidence="2 4">Homodimer.</text>
</comment>
<dbReference type="eggNOG" id="ENOG502RYKV">
    <property type="taxonomic scope" value="Eukaryota"/>
</dbReference>
<dbReference type="InterPro" id="IPR044859">
    <property type="entry name" value="Allene_oxi_cyc_Dirigent"/>
</dbReference>
<proteinExistence type="inferred from homology"/>
<dbReference type="PANTHER" id="PTHR46215">
    <property type="entry name" value="DIRIGENT PROTEIN 24-RELATED"/>
    <property type="match status" value="1"/>
</dbReference>
<comment type="function">
    <text evidence="4">Dirigent proteins impart stereoselectivity on the phenoxy radical-coupling reaction, yielding optically active lignans from two molecules of coniferyl alcohol in the biosynthesis of lignans, flavonolignans, and alkaloids and thus plays a central role in plant secondary metabolism.</text>
</comment>
<comment type="subcellular location">
    <subcellularLocation>
        <location evidence="4">Secreted</location>
        <location evidence="4">Extracellular space</location>
        <location evidence="4">Apoplast</location>
    </subcellularLocation>
</comment>
<keyword evidence="7" id="KW-1185">Reference proteome</keyword>
<dbReference type="InParanoid" id="B9SY99"/>
<keyword evidence="3 4" id="KW-0964">Secreted</keyword>
<dbReference type="Pfam" id="PF03018">
    <property type="entry name" value="Dirigent"/>
    <property type="match status" value="1"/>
</dbReference>
<organism evidence="6 7">
    <name type="scientific">Ricinus communis</name>
    <name type="common">Castor bean</name>
    <dbReference type="NCBI Taxonomy" id="3988"/>
    <lineage>
        <taxon>Eukaryota</taxon>
        <taxon>Viridiplantae</taxon>
        <taxon>Streptophyta</taxon>
        <taxon>Embryophyta</taxon>
        <taxon>Tracheophyta</taxon>
        <taxon>Spermatophyta</taxon>
        <taxon>Magnoliopsida</taxon>
        <taxon>eudicotyledons</taxon>
        <taxon>Gunneridae</taxon>
        <taxon>Pentapetalae</taxon>
        <taxon>rosids</taxon>
        <taxon>fabids</taxon>
        <taxon>Malpighiales</taxon>
        <taxon>Euphorbiaceae</taxon>
        <taxon>Acalyphoideae</taxon>
        <taxon>Acalypheae</taxon>
        <taxon>Ricinus</taxon>
    </lineage>
</organism>
<dbReference type="Proteomes" id="UP000008311">
    <property type="component" value="Unassembled WGS sequence"/>
</dbReference>
<dbReference type="GO" id="GO:0048046">
    <property type="term" value="C:apoplast"/>
    <property type="evidence" value="ECO:0007669"/>
    <property type="project" value="UniProtKB-SubCell"/>
</dbReference>
<evidence type="ECO:0000256" key="5">
    <source>
        <dbReference type="SAM" id="MobiDB-lite"/>
    </source>
</evidence>
<protein>
    <recommendedName>
        <fullName evidence="4">Dirigent protein</fullName>
    </recommendedName>
</protein>
<keyword evidence="4" id="KW-0052">Apoplast</keyword>
<accession>B9SY99</accession>
<dbReference type="EMBL" id="EQ974245">
    <property type="protein sequence ID" value="EEF31403.1"/>
    <property type="molecule type" value="Genomic_DNA"/>
</dbReference>
<dbReference type="Gene3D" id="2.40.480.10">
    <property type="entry name" value="Allene oxide cyclase-like"/>
    <property type="match status" value="1"/>
</dbReference>
<evidence type="ECO:0000313" key="6">
    <source>
        <dbReference type="EMBL" id="EEF31403.1"/>
    </source>
</evidence>
<evidence type="ECO:0000256" key="1">
    <source>
        <dbReference type="ARBA" id="ARBA00010746"/>
    </source>
</evidence>
<sequence>MAIVNKSFSTPRTLGNPAPALAPAPTHNHHYHSHPKITFLMQNVLNVTRPSQKPATTEFSSLIPFPKPLGYFPPNGGIPLPQSNPTVPITGLPTHTFDFSDMGLPFPARATLPELEYGSVTEIDEHLFEGTTYGSSVVGKAQGIFVGSSEDGTSHMVAMTAHFGWGEFKDGVKFFGVYKKDVTESHIAVIGGVGKYDGANGYAVIKAAGDESRTKKLLSFNVYLS</sequence>
<evidence type="ECO:0000256" key="3">
    <source>
        <dbReference type="ARBA" id="ARBA00022525"/>
    </source>
</evidence>